<evidence type="ECO:0008006" key="3">
    <source>
        <dbReference type="Google" id="ProtNLM"/>
    </source>
</evidence>
<dbReference type="Proteomes" id="UP000630615">
    <property type="component" value="Unassembled WGS sequence"/>
</dbReference>
<dbReference type="EMBL" id="BMKI01000021">
    <property type="protein sequence ID" value="GGD05208.1"/>
    <property type="molecule type" value="Genomic_DNA"/>
</dbReference>
<keyword evidence="2" id="KW-1185">Reference proteome</keyword>
<gene>
    <name evidence="1" type="ORF">GCM10011573_38380</name>
</gene>
<proteinExistence type="predicted"/>
<sequence>MLDSPRGFKYWDVDEHGKSIIASDAPDWAKEEFDKYQEQLKASETADEDGTMKSR</sequence>
<evidence type="ECO:0000313" key="1">
    <source>
        <dbReference type="EMBL" id="GGD05208.1"/>
    </source>
</evidence>
<reference evidence="2" key="1">
    <citation type="journal article" date="2019" name="Int. J. Syst. Evol. Microbiol.">
        <title>The Global Catalogue of Microorganisms (GCM) 10K type strain sequencing project: providing services to taxonomists for standard genome sequencing and annotation.</title>
        <authorList>
            <consortium name="The Broad Institute Genomics Platform"/>
            <consortium name="The Broad Institute Genome Sequencing Center for Infectious Disease"/>
            <person name="Wu L."/>
            <person name="Ma J."/>
        </authorList>
    </citation>
    <scope>NUCLEOTIDE SEQUENCE [LARGE SCALE GENOMIC DNA]</scope>
    <source>
        <strain evidence="2">CGMCC 1.15942</strain>
    </source>
</reference>
<evidence type="ECO:0000313" key="2">
    <source>
        <dbReference type="Proteomes" id="UP000630615"/>
    </source>
</evidence>
<accession>A0ABQ1PVM0</accession>
<protein>
    <recommendedName>
        <fullName evidence="3">AbrB family transcriptional regulator</fullName>
    </recommendedName>
</protein>
<organism evidence="1 2">
    <name type="scientific">Enterococcus wangshanyuanii</name>
    <dbReference type="NCBI Taxonomy" id="2005703"/>
    <lineage>
        <taxon>Bacteria</taxon>
        <taxon>Bacillati</taxon>
        <taxon>Bacillota</taxon>
        <taxon>Bacilli</taxon>
        <taxon>Lactobacillales</taxon>
        <taxon>Enterococcaceae</taxon>
        <taxon>Enterococcus</taxon>
    </lineage>
</organism>
<comment type="caution">
    <text evidence="1">The sequence shown here is derived from an EMBL/GenBank/DDBJ whole genome shotgun (WGS) entry which is preliminary data.</text>
</comment>
<dbReference type="RefSeq" id="WP_157894268.1">
    <property type="nucleotide sequence ID" value="NZ_BMKI01000021.1"/>
</dbReference>
<name>A0ABQ1PVM0_9ENTE</name>